<feature type="chain" id="PRO_5046360585" evidence="1">
    <location>
        <begin position="19"/>
        <end position="246"/>
    </location>
</feature>
<gene>
    <name evidence="2" type="ORF">ACFPT7_20095</name>
</gene>
<dbReference type="PROSITE" id="PS51257">
    <property type="entry name" value="PROKAR_LIPOPROTEIN"/>
    <property type="match status" value="1"/>
</dbReference>
<evidence type="ECO:0000256" key="1">
    <source>
        <dbReference type="SAM" id="SignalP"/>
    </source>
</evidence>
<reference evidence="3" key="1">
    <citation type="journal article" date="2019" name="Int. J. Syst. Evol. Microbiol.">
        <title>The Global Catalogue of Microorganisms (GCM) 10K type strain sequencing project: providing services to taxonomists for standard genome sequencing and annotation.</title>
        <authorList>
            <consortium name="The Broad Institute Genomics Platform"/>
            <consortium name="The Broad Institute Genome Sequencing Center for Infectious Disease"/>
            <person name="Wu L."/>
            <person name="Ma J."/>
        </authorList>
    </citation>
    <scope>NUCLEOTIDE SEQUENCE [LARGE SCALE GENOMIC DNA]</scope>
    <source>
        <strain evidence="3">JCM 4087</strain>
    </source>
</reference>
<keyword evidence="1" id="KW-0732">Signal</keyword>
<sequence>MKARSFLLSIVFASCVVAYPQQSADDMPGMDMRGLSAKDMGPSMAAMAGHMTMTHAGPIQPGDEERAKEVVEKVRAAIERYQDYRKALADGYVIANPKVKQPQYHFNNQANATLADRVFDPTRPTSLLYFDTPKQQYKLEGVMFTAAPNATAEELNSRIPLSIARWHEHTNFCAAPADRVKEYFGEHPKFGMFGSIRTEDACKAAGGTFLPRVFTWMVHVFPYEDNLKDQFSVNDDVAHFGKQPEP</sequence>
<keyword evidence="3" id="KW-1185">Reference proteome</keyword>
<feature type="signal peptide" evidence="1">
    <location>
        <begin position="1"/>
        <end position="18"/>
    </location>
</feature>
<comment type="caution">
    <text evidence="2">The sequence shown here is derived from an EMBL/GenBank/DDBJ whole genome shotgun (WGS) entry which is preliminary data.</text>
</comment>
<dbReference type="RefSeq" id="WP_263332861.1">
    <property type="nucleotide sequence ID" value="NZ_JAGSYH010000001.1"/>
</dbReference>
<accession>A0ABW1EJZ6</accession>
<protein>
    <submittedName>
        <fullName evidence="2">Uncharacterized protein</fullName>
    </submittedName>
</protein>
<dbReference type="Proteomes" id="UP001596091">
    <property type="component" value="Unassembled WGS sequence"/>
</dbReference>
<proteinExistence type="predicted"/>
<organism evidence="2 3">
    <name type="scientific">Acidicapsa dinghuensis</name>
    <dbReference type="NCBI Taxonomy" id="2218256"/>
    <lineage>
        <taxon>Bacteria</taxon>
        <taxon>Pseudomonadati</taxon>
        <taxon>Acidobacteriota</taxon>
        <taxon>Terriglobia</taxon>
        <taxon>Terriglobales</taxon>
        <taxon>Acidobacteriaceae</taxon>
        <taxon>Acidicapsa</taxon>
    </lineage>
</organism>
<dbReference type="EMBL" id="JBHSPH010000010">
    <property type="protein sequence ID" value="MFC5864621.1"/>
    <property type="molecule type" value="Genomic_DNA"/>
</dbReference>
<evidence type="ECO:0000313" key="2">
    <source>
        <dbReference type="EMBL" id="MFC5864621.1"/>
    </source>
</evidence>
<name>A0ABW1EJZ6_9BACT</name>
<evidence type="ECO:0000313" key="3">
    <source>
        <dbReference type="Proteomes" id="UP001596091"/>
    </source>
</evidence>